<feature type="transmembrane region" description="Helical" evidence="8">
    <location>
        <begin position="303"/>
        <end position="330"/>
    </location>
</feature>
<protein>
    <recommendedName>
        <fullName evidence="9">RDD domain-containing protein</fullName>
    </recommendedName>
</protein>
<dbReference type="RefSeq" id="WP_106893332.1">
    <property type="nucleotide sequence ID" value="NZ_CP027860.1"/>
</dbReference>
<evidence type="ECO:0000256" key="7">
    <source>
        <dbReference type="SAM" id="MobiDB-lite"/>
    </source>
</evidence>
<dbReference type="EMBL" id="CP027860">
    <property type="protein sequence ID" value="AVP99414.1"/>
    <property type="molecule type" value="Genomic_DNA"/>
</dbReference>
<dbReference type="InterPro" id="IPR045584">
    <property type="entry name" value="Pilin-like"/>
</dbReference>
<feature type="transmembrane region" description="Helical" evidence="8">
    <location>
        <begin position="193"/>
        <end position="212"/>
    </location>
</feature>
<accession>A0A2P1PX83</accession>
<keyword evidence="4 8" id="KW-0812">Transmembrane</keyword>
<feature type="transmembrane region" description="Helical" evidence="8">
    <location>
        <begin position="149"/>
        <end position="173"/>
    </location>
</feature>
<dbReference type="Gene3D" id="3.30.700.10">
    <property type="entry name" value="Glycoprotein, Type 4 Pilin"/>
    <property type="match status" value="1"/>
</dbReference>
<evidence type="ECO:0000256" key="6">
    <source>
        <dbReference type="ARBA" id="ARBA00023136"/>
    </source>
</evidence>
<reference evidence="10 11" key="2">
    <citation type="submission" date="2018-03" db="EMBL/GenBank/DDBJ databases">
        <authorList>
            <person name="Keele B.F."/>
        </authorList>
    </citation>
    <scope>NUCLEOTIDE SEQUENCE [LARGE SCALE GENOMIC DNA]</scope>
    <source>
        <strain evidence="10 11">D13</strain>
    </source>
</reference>
<dbReference type="Proteomes" id="UP000241074">
    <property type="component" value="Chromosome"/>
</dbReference>
<dbReference type="Pfam" id="PF06271">
    <property type="entry name" value="RDD"/>
    <property type="match status" value="1"/>
</dbReference>
<feature type="region of interest" description="Disordered" evidence="7">
    <location>
        <begin position="109"/>
        <end position="130"/>
    </location>
</feature>
<feature type="compositionally biased region" description="Pro residues" evidence="7">
    <location>
        <begin position="71"/>
        <end position="91"/>
    </location>
</feature>
<comment type="subcellular location">
    <subcellularLocation>
        <location evidence="1">Cell membrane</location>
        <topology evidence="1">Multi-pass membrane protein</topology>
    </subcellularLocation>
</comment>
<dbReference type="Pfam" id="PF00114">
    <property type="entry name" value="Pilin"/>
    <property type="match status" value="1"/>
</dbReference>
<dbReference type="SUPFAM" id="SSF54523">
    <property type="entry name" value="Pili subunits"/>
    <property type="match status" value="1"/>
</dbReference>
<evidence type="ECO:0000259" key="9">
    <source>
        <dbReference type="Pfam" id="PF06271"/>
    </source>
</evidence>
<dbReference type="InterPro" id="IPR001082">
    <property type="entry name" value="Pilin"/>
</dbReference>
<evidence type="ECO:0000256" key="3">
    <source>
        <dbReference type="ARBA" id="ARBA00022475"/>
    </source>
</evidence>
<comment type="similarity">
    <text evidence="2">Belongs to the N-Me-Phe pilin family.</text>
</comment>
<dbReference type="InterPro" id="IPR051791">
    <property type="entry name" value="Pra-immunoreactive"/>
</dbReference>
<evidence type="ECO:0000256" key="4">
    <source>
        <dbReference type="ARBA" id="ARBA00022692"/>
    </source>
</evidence>
<feature type="transmembrane region" description="Helical" evidence="8">
    <location>
        <begin position="248"/>
        <end position="267"/>
    </location>
</feature>
<evidence type="ECO:0000256" key="1">
    <source>
        <dbReference type="ARBA" id="ARBA00004651"/>
    </source>
</evidence>
<keyword evidence="6 8" id="KW-0472">Membrane</keyword>
<evidence type="ECO:0000313" key="10">
    <source>
        <dbReference type="EMBL" id="AVP99414.1"/>
    </source>
</evidence>
<name>A0A2P1PX83_9GAMM</name>
<dbReference type="KEGG" id="xba:C7S18_20550"/>
<dbReference type="GO" id="GO:0007155">
    <property type="term" value="P:cell adhesion"/>
    <property type="evidence" value="ECO:0007669"/>
    <property type="project" value="InterPro"/>
</dbReference>
<keyword evidence="11" id="KW-1185">Reference proteome</keyword>
<feature type="domain" description="RDD" evidence="9">
    <location>
        <begin position="142"/>
        <end position="280"/>
    </location>
</feature>
<dbReference type="PANTHER" id="PTHR36115">
    <property type="entry name" value="PROLINE-RICH ANTIGEN HOMOLOG-RELATED"/>
    <property type="match status" value="1"/>
</dbReference>
<dbReference type="InterPro" id="IPR010432">
    <property type="entry name" value="RDD"/>
</dbReference>
<gene>
    <name evidence="10" type="ORF">C7S18_20550</name>
</gene>
<dbReference type="AlphaFoldDB" id="A0A2P1PX83"/>
<proteinExistence type="inferred from homology"/>
<evidence type="ECO:0000256" key="5">
    <source>
        <dbReference type="ARBA" id="ARBA00022989"/>
    </source>
</evidence>
<keyword evidence="3" id="KW-1003">Cell membrane</keyword>
<sequence>MSDDAIWYYSNAAKQPNGPVGIAQLKEAMHAPGWYERALIWRDGWPQWRPWKEVAAELGIPLPMHAEVTAPPPRAPAPALAPAPAPAPRPQASPLAATEIYPAPAAMQAAAPPRPPVSGQRPAAPAPAAGLPDSVAESEMVYAGFWRRFVALLIDGVLLTIIIVPVLAIAGAILTPMMMAGAMNGEPSMGPMIALIAINGFMSLLGAFYFVICERSASGATLGKRLIGIRVVDKEGRRIGFGRALGRLLGKIVSGMPLYLGYVMAGFTGRKQALHDMIAGTLVIDKSSRTQLGGKSGSGSMGLIVGLIVGIGLLGVIGVGILAAIAIPAYQDFNMRNKLAAAYNEAWPIQIAVSEYFNSNDGNCPGNGDGTVGSADSYYGLYFSRAEVQRGTDDSGTQFCLINLTLAGDPKLSGKMLQLAMDANQTWSCASSDADINRWLPKSCAQ</sequence>
<feature type="region of interest" description="Disordered" evidence="7">
    <location>
        <begin position="71"/>
        <end position="92"/>
    </location>
</feature>
<dbReference type="GO" id="GO:0005886">
    <property type="term" value="C:plasma membrane"/>
    <property type="evidence" value="ECO:0007669"/>
    <property type="project" value="UniProtKB-SubCell"/>
</dbReference>
<keyword evidence="5 8" id="KW-1133">Transmembrane helix</keyword>
<evidence type="ECO:0000256" key="2">
    <source>
        <dbReference type="ARBA" id="ARBA00005233"/>
    </source>
</evidence>
<dbReference type="OrthoDB" id="9793824at2"/>
<evidence type="ECO:0000256" key="8">
    <source>
        <dbReference type="SAM" id="Phobius"/>
    </source>
</evidence>
<evidence type="ECO:0000313" key="11">
    <source>
        <dbReference type="Proteomes" id="UP000241074"/>
    </source>
</evidence>
<organism evidence="10 11">
    <name type="scientific">Ahniella affigens</name>
    <dbReference type="NCBI Taxonomy" id="2021234"/>
    <lineage>
        <taxon>Bacteria</taxon>
        <taxon>Pseudomonadati</taxon>
        <taxon>Pseudomonadota</taxon>
        <taxon>Gammaproteobacteria</taxon>
        <taxon>Lysobacterales</taxon>
        <taxon>Rhodanobacteraceae</taxon>
        <taxon>Ahniella</taxon>
    </lineage>
</organism>
<reference evidence="10 11" key="1">
    <citation type="submission" date="2018-03" db="EMBL/GenBank/DDBJ databases">
        <title>Ahniella affigens gen. nov., sp. nov., a gammaproteobacterium isolated from sandy soil near a stream.</title>
        <authorList>
            <person name="Ko Y."/>
            <person name="Kim J.-H."/>
        </authorList>
    </citation>
    <scope>NUCLEOTIDE SEQUENCE [LARGE SCALE GENOMIC DNA]</scope>
    <source>
        <strain evidence="10 11">D13</strain>
    </source>
</reference>
<dbReference type="GO" id="GO:0009289">
    <property type="term" value="C:pilus"/>
    <property type="evidence" value="ECO:0007669"/>
    <property type="project" value="InterPro"/>
</dbReference>